<dbReference type="SUPFAM" id="SSF51197">
    <property type="entry name" value="Clavaminate synthase-like"/>
    <property type="match status" value="1"/>
</dbReference>
<dbReference type="PANTHER" id="PTHR12480">
    <property type="entry name" value="ARGININE DEMETHYLASE AND LYSYL-HYDROXYLASE JMJD"/>
    <property type="match status" value="1"/>
</dbReference>
<dbReference type="PROSITE" id="PS51184">
    <property type="entry name" value="JMJC"/>
    <property type="match status" value="1"/>
</dbReference>
<dbReference type="AlphaFoldDB" id="A0A7S2PP47"/>
<dbReference type="GO" id="GO:0016706">
    <property type="term" value="F:2-oxoglutarate-dependent dioxygenase activity"/>
    <property type="evidence" value="ECO:0007669"/>
    <property type="project" value="TreeGrafter"/>
</dbReference>
<feature type="domain" description="JmjC" evidence="1">
    <location>
        <begin position="185"/>
        <end position="285"/>
    </location>
</feature>
<dbReference type="GO" id="GO:0005634">
    <property type="term" value="C:nucleus"/>
    <property type="evidence" value="ECO:0007669"/>
    <property type="project" value="TreeGrafter"/>
</dbReference>
<dbReference type="InterPro" id="IPR041667">
    <property type="entry name" value="Cupin_8"/>
</dbReference>
<gene>
    <name evidence="2" type="ORF">LDAN0321_LOCUS19200</name>
</gene>
<dbReference type="Pfam" id="PF13621">
    <property type="entry name" value="Cupin_8"/>
    <property type="match status" value="1"/>
</dbReference>
<dbReference type="InterPro" id="IPR050910">
    <property type="entry name" value="JMJD6_ArgDemeth/LysHydrox"/>
</dbReference>
<evidence type="ECO:0000259" key="1">
    <source>
        <dbReference type="PROSITE" id="PS51184"/>
    </source>
</evidence>
<dbReference type="EMBL" id="HBGY01030845">
    <property type="protein sequence ID" value="CAD9608685.1"/>
    <property type="molecule type" value="Transcribed_RNA"/>
</dbReference>
<evidence type="ECO:0000313" key="2">
    <source>
        <dbReference type="EMBL" id="CAD9608685.1"/>
    </source>
</evidence>
<name>A0A7S2PP47_9STRA</name>
<protein>
    <recommendedName>
        <fullName evidence="1">JmjC domain-containing protein</fullName>
    </recommendedName>
</protein>
<dbReference type="GO" id="GO:0045905">
    <property type="term" value="P:positive regulation of translational termination"/>
    <property type="evidence" value="ECO:0007669"/>
    <property type="project" value="TreeGrafter"/>
</dbReference>
<proteinExistence type="predicted"/>
<dbReference type="PANTHER" id="PTHR12480:SF6">
    <property type="entry name" value="2-OXOGLUTARATE AND IRON-DEPENDENT OXYGENASE JMJD4"/>
    <property type="match status" value="1"/>
</dbReference>
<organism evidence="2">
    <name type="scientific">Leptocylindrus danicus</name>
    <dbReference type="NCBI Taxonomy" id="163516"/>
    <lineage>
        <taxon>Eukaryota</taxon>
        <taxon>Sar</taxon>
        <taxon>Stramenopiles</taxon>
        <taxon>Ochrophyta</taxon>
        <taxon>Bacillariophyta</taxon>
        <taxon>Coscinodiscophyceae</taxon>
        <taxon>Chaetocerotophycidae</taxon>
        <taxon>Leptocylindrales</taxon>
        <taxon>Leptocylindraceae</taxon>
        <taxon>Leptocylindrus</taxon>
    </lineage>
</organism>
<reference evidence="2" key="1">
    <citation type="submission" date="2021-01" db="EMBL/GenBank/DDBJ databases">
        <authorList>
            <person name="Corre E."/>
            <person name="Pelletier E."/>
            <person name="Niang G."/>
            <person name="Scheremetjew M."/>
            <person name="Finn R."/>
            <person name="Kale V."/>
            <person name="Holt S."/>
            <person name="Cochrane G."/>
            <person name="Meng A."/>
            <person name="Brown T."/>
            <person name="Cohen L."/>
        </authorList>
    </citation>
    <scope>NUCLEOTIDE SEQUENCE</scope>
    <source>
        <strain evidence="2">B650</strain>
    </source>
</reference>
<dbReference type="InterPro" id="IPR003347">
    <property type="entry name" value="JmjC_dom"/>
</dbReference>
<accession>A0A7S2PP47</accession>
<dbReference type="Gene3D" id="2.60.120.650">
    <property type="entry name" value="Cupin"/>
    <property type="match status" value="1"/>
</dbReference>
<dbReference type="GO" id="GO:0043565">
    <property type="term" value="F:sequence-specific DNA binding"/>
    <property type="evidence" value="ECO:0007669"/>
    <property type="project" value="TreeGrafter"/>
</dbReference>
<sequence length="285" mass="33620">MRPLDRRKLDICNEVHNIITDQGTNVQNLAEFLLENRDFCLNFFLFEDLEKEYHDVGEKEFVRVDGDELRYAAFVHDFMEVNKPVMITNLTKEWNARKHWTKTKTLRGHKKIVPNLNYLKLKFGKCEVEVYRQDQPGFSSVKSRKSAMSVEDYVDDYWEQNNLEEADSSSSSSLELNYLKDWKFVVQNPRYDAYTCPEFFRDDWLNFSMKSAYKFVYLGPKGTITGLHADVLSSYSWSANVTGRKRWYLIPPHFTLCLYDIFGTRIAPHLHYDCDHLYPGLAIAR</sequence>
<dbReference type="GO" id="GO:0005737">
    <property type="term" value="C:cytoplasm"/>
    <property type="evidence" value="ECO:0007669"/>
    <property type="project" value="TreeGrafter"/>
</dbReference>